<name>A0ABT0Y9K4_9ACTN</name>
<protein>
    <submittedName>
        <fullName evidence="2">Uncharacterized protein</fullName>
    </submittedName>
</protein>
<dbReference type="EMBL" id="JAMQOL010000050">
    <property type="protein sequence ID" value="MCM4082724.1"/>
    <property type="molecule type" value="Genomic_DNA"/>
</dbReference>
<evidence type="ECO:0000313" key="2">
    <source>
        <dbReference type="EMBL" id="MCM4082724.1"/>
    </source>
</evidence>
<dbReference type="RefSeq" id="WP_251802450.1">
    <property type="nucleotide sequence ID" value="NZ_JAMQOL010000050.1"/>
</dbReference>
<sequence>MTESNATAGTPADETEPVDETEPAPEAEAFTNRAARRAKGKSTAKPEVFSKGQRPAGRGSVQSPRQYGNRRSG</sequence>
<feature type="compositionally biased region" description="Acidic residues" evidence="1">
    <location>
        <begin position="13"/>
        <end position="25"/>
    </location>
</feature>
<proteinExistence type="predicted"/>
<evidence type="ECO:0000256" key="1">
    <source>
        <dbReference type="SAM" id="MobiDB-lite"/>
    </source>
</evidence>
<accession>A0ABT0Y9K4</accession>
<dbReference type="Proteomes" id="UP001523216">
    <property type="component" value="Unassembled WGS sequence"/>
</dbReference>
<organism evidence="2 3">
    <name type="scientific">Paractinoplanes hotanensis</name>
    <dbReference type="NCBI Taxonomy" id="2906497"/>
    <lineage>
        <taxon>Bacteria</taxon>
        <taxon>Bacillati</taxon>
        <taxon>Actinomycetota</taxon>
        <taxon>Actinomycetes</taxon>
        <taxon>Micromonosporales</taxon>
        <taxon>Micromonosporaceae</taxon>
        <taxon>Paractinoplanes</taxon>
    </lineage>
</organism>
<evidence type="ECO:0000313" key="3">
    <source>
        <dbReference type="Proteomes" id="UP001523216"/>
    </source>
</evidence>
<feature type="compositionally biased region" description="Polar residues" evidence="1">
    <location>
        <begin position="60"/>
        <end position="73"/>
    </location>
</feature>
<reference evidence="2 3" key="1">
    <citation type="submission" date="2022-06" db="EMBL/GenBank/DDBJ databases">
        <title>Actinoplanes abujensis sp. nov., isolated from Nigerian arid soil.</title>
        <authorList>
            <person name="Ding P."/>
        </authorList>
    </citation>
    <scope>NUCLEOTIDE SEQUENCE [LARGE SCALE GENOMIC DNA]</scope>
    <source>
        <strain evidence="3">TRM88002</strain>
    </source>
</reference>
<gene>
    <name evidence="2" type="ORF">LXN57_34670</name>
</gene>
<comment type="caution">
    <text evidence="2">The sequence shown here is derived from an EMBL/GenBank/DDBJ whole genome shotgun (WGS) entry which is preliminary data.</text>
</comment>
<keyword evidence="3" id="KW-1185">Reference proteome</keyword>
<feature type="region of interest" description="Disordered" evidence="1">
    <location>
        <begin position="1"/>
        <end position="73"/>
    </location>
</feature>